<gene>
    <name evidence="1" type="ordered locus">Mpop_1866</name>
</gene>
<dbReference type="KEGG" id="mpo:Mpop_1866"/>
<proteinExistence type="predicted"/>
<dbReference type="STRING" id="441620.Mpop_1866"/>
<evidence type="ECO:0000313" key="2">
    <source>
        <dbReference type="Proteomes" id="UP000007136"/>
    </source>
</evidence>
<dbReference type="Proteomes" id="UP000007136">
    <property type="component" value="Chromosome"/>
</dbReference>
<dbReference type="HOGENOM" id="CLU_2494312_0_0_5"/>
<evidence type="ECO:0000313" key="1">
    <source>
        <dbReference type="EMBL" id="ACB80029.1"/>
    </source>
</evidence>
<dbReference type="OrthoDB" id="8020613at2"/>
<name>B1ZJC4_METPB</name>
<dbReference type="EMBL" id="CP001029">
    <property type="protein sequence ID" value="ACB80029.1"/>
    <property type="molecule type" value="Genomic_DNA"/>
</dbReference>
<protein>
    <submittedName>
        <fullName evidence="1">Uncharacterized protein</fullName>
    </submittedName>
</protein>
<sequence>MLAGRLIPWHQYVAKRPAMQGCPSHGVLALRVEWDATGEVVRISGLCTQPAREVVFVDRTVDPAILSECELDAQVRAGVLALGAEASP</sequence>
<accession>B1ZJC4</accession>
<reference evidence="1" key="1">
    <citation type="submission" date="2008-04" db="EMBL/GenBank/DDBJ databases">
        <title>Complete sequence of chromosome of Methylobacterium populi BJ001.</title>
        <authorList>
            <consortium name="US DOE Joint Genome Institute"/>
            <person name="Copeland A."/>
            <person name="Lucas S."/>
            <person name="Lapidus A."/>
            <person name="Glavina del Rio T."/>
            <person name="Dalin E."/>
            <person name="Tice H."/>
            <person name="Bruce D."/>
            <person name="Goodwin L."/>
            <person name="Pitluck S."/>
            <person name="Chertkov O."/>
            <person name="Brettin T."/>
            <person name="Detter J.C."/>
            <person name="Han C."/>
            <person name="Kuske C.R."/>
            <person name="Schmutz J."/>
            <person name="Larimer F."/>
            <person name="Land M."/>
            <person name="Hauser L."/>
            <person name="Kyrpides N."/>
            <person name="Mikhailova N."/>
            <person name="Marx C."/>
            <person name="Richardson P."/>
        </authorList>
    </citation>
    <scope>NUCLEOTIDE SEQUENCE [LARGE SCALE GENOMIC DNA]</scope>
    <source>
        <strain evidence="1">BJ001</strain>
    </source>
</reference>
<dbReference type="eggNOG" id="ENOG5030VRT">
    <property type="taxonomic scope" value="Bacteria"/>
</dbReference>
<dbReference type="AlphaFoldDB" id="B1ZJC4"/>
<organism evidence="1 2">
    <name type="scientific">Methylorubrum populi (strain ATCC BAA-705 / NCIMB 13946 / BJ001)</name>
    <name type="common">Methylobacterium populi</name>
    <dbReference type="NCBI Taxonomy" id="441620"/>
    <lineage>
        <taxon>Bacteria</taxon>
        <taxon>Pseudomonadati</taxon>
        <taxon>Pseudomonadota</taxon>
        <taxon>Alphaproteobacteria</taxon>
        <taxon>Hyphomicrobiales</taxon>
        <taxon>Methylobacteriaceae</taxon>
        <taxon>Methylorubrum</taxon>
    </lineage>
</organism>
<dbReference type="RefSeq" id="WP_012453775.1">
    <property type="nucleotide sequence ID" value="NC_010725.1"/>
</dbReference>